<dbReference type="AlphaFoldDB" id="A0AAQ3RPB4"/>
<dbReference type="InterPro" id="IPR001969">
    <property type="entry name" value="Aspartic_peptidase_AS"/>
</dbReference>
<reference evidence="2 3" key="1">
    <citation type="journal article" date="2023" name="Life. Sci Alliance">
        <title>Evolutionary insights into 3D genome organization and epigenetic landscape of Vigna mungo.</title>
        <authorList>
            <person name="Junaid A."/>
            <person name="Singh B."/>
            <person name="Bhatia S."/>
        </authorList>
    </citation>
    <scope>NUCLEOTIDE SEQUENCE [LARGE SCALE GENOMIC DNA]</scope>
    <source>
        <strain evidence="2">Urdbean</strain>
    </source>
</reference>
<dbReference type="GO" id="GO:0004190">
    <property type="term" value="F:aspartic-type endopeptidase activity"/>
    <property type="evidence" value="ECO:0007669"/>
    <property type="project" value="InterPro"/>
</dbReference>
<feature type="region of interest" description="Disordered" evidence="1">
    <location>
        <begin position="1"/>
        <end position="23"/>
    </location>
</feature>
<proteinExistence type="predicted"/>
<dbReference type="SUPFAM" id="SSF50630">
    <property type="entry name" value="Acid proteases"/>
    <property type="match status" value="1"/>
</dbReference>
<dbReference type="PROSITE" id="PS00141">
    <property type="entry name" value="ASP_PROTEASE"/>
    <property type="match status" value="1"/>
</dbReference>
<dbReference type="CDD" id="cd00303">
    <property type="entry name" value="retropepsin_like"/>
    <property type="match status" value="1"/>
</dbReference>
<dbReference type="Proteomes" id="UP001374535">
    <property type="component" value="Chromosome 8"/>
</dbReference>
<dbReference type="EMBL" id="CP144693">
    <property type="protein sequence ID" value="WVY99793.1"/>
    <property type="molecule type" value="Genomic_DNA"/>
</dbReference>
<dbReference type="Gene3D" id="2.40.70.10">
    <property type="entry name" value="Acid Proteases"/>
    <property type="match status" value="1"/>
</dbReference>
<protein>
    <submittedName>
        <fullName evidence="2">Uncharacterized protein</fullName>
    </submittedName>
</protein>
<dbReference type="InterPro" id="IPR032567">
    <property type="entry name" value="RTL1-rel"/>
</dbReference>
<gene>
    <name evidence="2" type="ORF">V8G54_025863</name>
</gene>
<accession>A0AAQ3RPB4</accession>
<name>A0AAQ3RPB4_VIGMU</name>
<evidence type="ECO:0000256" key="1">
    <source>
        <dbReference type="SAM" id="MobiDB-lite"/>
    </source>
</evidence>
<sequence>MGHSTDSEVVIGRTSKRQPKPPQHFKDYVVTLPHAQELVELDFDSTTDPPLEAGLISLHALSGQWNPRTFRVTGSINWYNVQILVDSGATHNFIQTRVAQFLQLPLEPTASPLQVMVRNGDFLPCSTFCSQAQLTLADHTFPIDLYPLELSGTDVVLGVQWLSLVSPIVMDYNGPFTRLMWQGKLVELQGHTGPSPSPISVHQLGRLQHTNRIAALFQLSLTTPPSPSSPSFTTLPLQPPQNTPFPLPPTSEPQLAALIYRYSTLFSTPTSLPPLLKA</sequence>
<dbReference type="InterPro" id="IPR021109">
    <property type="entry name" value="Peptidase_aspartic_dom_sf"/>
</dbReference>
<evidence type="ECO:0000313" key="2">
    <source>
        <dbReference type="EMBL" id="WVY99793.1"/>
    </source>
</evidence>
<organism evidence="2 3">
    <name type="scientific">Vigna mungo</name>
    <name type="common">Black gram</name>
    <name type="synonym">Phaseolus mungo</name>
    <dbReference type="NCBI Taxonomy" id="3915"/>
    <lineage>
        <taxon>Eukaryota</taxon>
        <taxon>Viridiplantae</taxon>
        <taxon>Streptophyta</taxon>
        <taxon>Embryophyta</taxon>
        <taxon>Tracheophyta</taxon>
        <taxon>Spermatophyta</taxon>
        <taxon>Magnoliopsida</taxon>
        <taxon>eudicotyledons</taxon>
        <taxon>Gunneridae</taxon>
        <taxon>Pentapetalae</taxon>
        <taxon>rosids</taxon>
        <taxon>fabids</taxon>
        <taxon>Fabales</taxon>
        <taxon>Fabaceae</taxon>
        <taxon>Papilionoideae</taxon>
        <taxon>50 kb inversion clade</taxon>
        <taxon>NPAAA clade</taxon>
        <taxon>indigoferoid/millettioid clade</taxon>
        <taxon>Phaseoleae</taxon>
        <taxon>Vigna</taxon>
    </lineage>
</organism>
<dbReference type="Pfam" id="PF08284">
    <property type="entry name" value="RVP_2"/>
    <property type="match status" value="1"/>
</dbReference>
<keyword evidence="3" id="KW-1185">Reference proteome</keyword>
<dbReference type="PANTHER" id="PTHR15503">
    <property type="entry name" value="LDOC1 RELATED"/>
    <property type="match status" value="1"/>
</dbReference>
<dbReference type="GO" id="GO:0006508">
    <property type="term" value="P:proteolysis"/>
    <property type="evidence" value="ECO:0007669"/>
    <property type="project" value="InterPro"/>
</dbReference>
<dbReference type="PANTHER" id="PTHR15503:SF22">
    <property type="entry name" value="TRANSPOSON TY3-I GAG POLYPROTEIN"/>
    <property type="match status" value="1"/>
</dbReference>
<evidence type="ECO:0000313" key="3">
    <source>
        <dbReference type="Proteomes" id="UP001374535"/>
    </source>
</evidence>